<dbReference type="GO" id="GO:0035529">
    <property type="term" value="F:NADH pyrophosphatase activity"/>
    <property type="evidence" value="ECO:0007669"/>
    <property type="project" value="TreeGrafter"/>
</dbReference>
<dbReference type="Pfam" id="PF00293">
    <property type="entry name" value="NUDIX"/>
    <property type="match status" value="1"/>
</dbReference>
<dbReference type="AlphaFoldDB" id="A0A7S3V2Q0"/>
<dbReference type="PROSITE" id="PS00893">
    <property type="entry name" value="NUDIX_BOX"/>
    <property type="match status" value="1"/>
</dbReference>
<dbReference type="InterPro" id="IPR015797">
    <property type="entry name" value="NUDIX_hydrolase-like_dom_sf"/>
</dbReference>
<organism evidence="4">
    <name type="scientific">Aplanochytrium stocchinoi</name>
    <dbReference type="NCBI Taxonomy" id="215587"/>
    <lineage>
        <taxon>Eukaryota</taxon>
        <taxon>Sar</taxon>
        <taxon>Stramenopiles</taxon>
        <taxon>Bigyra</taxon>
        <taxon>Labyrinthulomycetes</taxon>
        <taxon>Thraustochytrida</taxon>
        <taxon>Thraustochytriidae</taxon>
        <taxon>Aplanochytrium</taxon>
    </lineage>
</organism>
<dbReference type="InterPro" id="IPR003293">
    <property type="entry name" value="Nudix_hydrolase6-like"/>
</dbReference>
<evidence type="ECO:0000256" key="2">
    <source>
        <dbReference type="ARBA" id="ARBA00022801"/>
    </source>
</evidence>
<evidence type="ECO:0000313" key="4">
    <source>
        <dbReference type="EMBL" id="CAE0447671.1"/>
    </source>
</evidence>
<dbReference type="Gene3D" id="3.40.630.30">
    <property type="match status" value="1"/>
</dbReference>
<dbReference type="InterPro" id="IPR000086">
    <property type="entry name" value="NUDIX_hydrolase_dom"/>
</dbReference>
<dbReference type="SUPFAM" id="SSF55811">
    <property type="entry name" value="Nudix"/>
    <property type="match status" value="1"/>
</dbReference>
<dbReference type="Pfam" id="PF18290">
    <property type="entry name" value="Nudix_hydro"/>
    <property type="match status" value="1"/>
</dbReference>
<name>A0A7S3V2Q0_9STRA</name>
<evidence type="ECO:0000256" key="1">
    <source>
        <dbReference type="ARBA" id="ARBA00005582"/>
    </source>
</evidence>
<dbReference type="GO" id="GO:0047631">
    <property type="term" value="F:ADP-ribose diphosphatase activity"/>
    <property type="evidence" value="ECO:0007669"/>
    <property type="project" value="TreeGrafter"/>
</dbReference>
<keyword evidence="2" id="KW-0378">Hydrolase</keyword>
<comment type="similarity">
    <text evidence="1">Belongs to the Nudix hydrolase family.</text>
</comment>
<dbReference type="PROSITE" id="PS51462">
    <property type="entry name" value="NUDIX"/>
    <property type="match status" value="1"/>
</dbReference>
<dbReference type="GO" id="GO:0051287">
    <property type="term" value="F:NAD binding"/>
    <property type="evidence" value="ECO:0007669"/>
    <property type="project" value="TreeGrafter"/>
</dbReference>
<evidence type="ECO:0000259" key="3">
    <source>
        <dbReference type="PROSITE" id="PS51462"/>
    </source>
</evidence>
<dbReference type="InterPro" id="IPR040618">
    <property type="entry name" value="Pre-Nudix"/>
</dbReference>
<dbReference type="InterPro" id="IPR020084">
    <property type="entry name" value="NUDIX_hydrolase_CS"/>
</dbReference>
<gene>
    <name evidence="4" type="ORF">ASTO00021_LOCUS17636</name>
</gene>
<reference evidence="4" key="1">
    <citation type="submission" date="2021-01" db="EMBL/GenBank/DDBJ databases">
        <authorList>
            <person name="Corre E."/>
            <person name="Pelletier E."/>
            <person name="Niang G."/>
            <person name="Scheremetjew M."/>
            <person name="Finn R."/>
            <person name="Kale V."/>
            <person name="Holt S."/>
            <person name="Cochrane G."/>
            <person name="Meng A."/>
            <person name="Brown T."/>
            <person name="Cohen L."/>
        </authorList>
    </citation>
    <scope>NUCLEOTIDE SEQUENCE</scope>
    <source>
        <strain evidence="4">GSBS06</strain>
    </source>
</reference>
<dbReference type="PANTHER" id="PTHR13994">
    <property type="entry name" value="NUDIX HYDROLASE RELATED"/>
    <property type="match status" value="1"/>
</dbReference>
<feature type="domain" description="Nudix hydrolase" evidence="3">
    <location>
        <begin position="110"/>
        <end position="264"/>
    </location>
</feature>
<dbReference type="EMBL" id="HBIN01022932">
    <property type="protein sequence ID" value="CAE0447671.1"/>
    <property type="molecule type" value="Transcribed_RNA"/>
</dbReference>
<dbReference type="Gene3D" id="3.90.79.10">
    <property type="entry name" value="Nucleoside Triphosphate Pyrophosphohydrolase"/>
    <property type="match status" value="1"/>
</dbReference>
<dbReference type="PANTHER" id="PTHR13994:SF13">
    <property type="entry name" value="FI03680P"/>
    <property type="match status" value="1"/>
</dbReference>
<protein>
    <recommendedName>
        <fullName evidence="3">Nudix hydrolase domain-containing protein</fullName>
    </recommendedName>
</protein>
<sequence length="311" mass="34534">MVELLKARINSYNSVEVTDPCTLSLPQTGDFKRVAPISVRGFEERLWFSLHKWKKEGRKGVFIEISREHCELIPVAIRAGFEFHHAEGDYVMLCAWLQDPHENKLPPGPVHFIGVGGFVVRPRAGVINPDRKNHSDYELLVIKELSGPSANLSNFWKLPGGLADQHEDIKDAVMREIKEECGIDTEFGRLCVIQEAHHTSAASGASRKGATDMYCICALTPKDPDQEIVIQETELAAARWMPLDEYLSLPFYSRENTAYFKMMQAAADVALGNAPGLEVGSYDLGFGRGVKHTLLSAAGAENRLELVTAKL</sequence>
<proteinExistence type="inferred from homology"/>
<accession>A0A7S3V2Q0</accession>